<dbReference type="InterPro" id="IPR041678">
    <property type="entry name" value="TetR_C_16"/>
</dbReference>
<dbReference type="Proteomes" id="UP000624325">
    <property type="component" value="Unassembled WGS sequence"/>
</dbReference>
<evidence type="ECO:0000256" key="1">
    <source>
        <dbReference type="ARBA" id="ARBA00023125"/>
    </source>
</evidence>
<evidence type="ECO:0000313" key="5">
    <source>
        <dbReference type="Proteomes" id="UP000624325"/>
    </source>
</evidence>
<comment type="caution">
    <text evidence="4">The sequence shown here is derived from an EMBL/GenBank/DDBJ whole genome shotgun (WGS) entry which is preliminary data.</text>
</comment>
<dbReference type="SUPFAM" id="SSF46689">
    <property type="entry name" value="Homeodomain-like"/>
    <property type="match status" value="1"/>
</dbReference>
<reference evidence="4 5" key="1">
    <citation type="submission" date="2021-01" db="EMBL/GenBank/DDBJ databases">
        <title>Whole genome shotgun sequence of Asanoa iriomotensis NBRC 100142.</title>
        <authorList>
            <person name="Komaki H."/>
            <person name="Tamura T."/>
        </authorList>
    </citation>
    <scope>NUCLEOTIDE SEQUENCE [LARGE SCALE GENOMIC DNA]</scope>
    <source>
        <strain evidence="4 5">NBRC 100142</strain>
    </source>
</reference>
<dbReference type="Pfam" id="PF00440">
    <property type="entry name" value="TetR_N"/>
    <property type="match status" value="1"/>
</dbReference>
<evidence type="ECO:0000313" key="4">
    <source>
        <dbReference type="EMBL" id="GIF58928.1"/>
    </source>
</evidence>
<dbReference type="PANTHER" id="PTHR30055:SF235">
    <property type="entry name" value="TRANSCRIPTIONAL REGULATORY PROTEIN"/>
    <property type="match status" value="1"/>
</dbReference>
<dbReference type="InterPro" id="IPR001647">
    <property type="entry name" value="HTH_TetR"/>
</dbReference>
<keyword evidence="1 2" id="KW-0238">DNA-binding</keyword>
<dbReference type="Gene3D" id="1.10.357.10">
    <property type="entry name" value="Tetracycline Repressor, domain 2"/>
    <property type="match status" value="1"/>
</dbReference>
<proteinExistence type="predicted"/>
<name>A0ABQ4C828_9ACTN</name>
<protein>
    <submittedName>
        <fullName evidence="4">TetR family transcriptional regulator</fullName>
    </submittedName>
</protein>
<evidence type="ECO:0000256" key="2">
    <source>
        <dbReference type="PROSITE-ProRule" id="PRU00335"/>
    </source>
</evidence>
<feature type="domain" description="HTH tetR-type" evidence="3">
    <location>
        <begin position="10"/>
        <end position="70"/>
    </location>
</feature>
<dbReference type="SUPFAM" id="SSF48498">
    <property type="entry name" value="Tetracyclin repressor-like, C-terminal domain"/>
    <property type="match status" value="1"/>
</dbReference>
<dbReference type="InterPro" id="IPR036271">
    <property type="entry name" value="Tet_transcr_reg_TetR-rel_C_sf"/>
</dbReference>
<evidence type="ECO:0000259" key="3">
    <source>
        <dbReference type="PROSITE" id="PS50977"/>
    </source>
</evidence>
<dbReference type="InterPro" id="IPR050109">
    <property type="entry name" value="HTH-type_TetR-like_transc_reg"/>
</dbReference>
<dbReference type="Gene3D" id="1.10.10.60">
    <property type="entry name" value="Homeodomain-like"/>
    <property type="match status" value="1"/>
</dbReference>
<dbReference type="PROSITE" id="PS50977">
    <property type="entry name" value="HTH_TETR_2"/>
    <property type="match status" value="1"/>
</dbReference>
<dbReference type="Pfam" id="PF17920">
    <property type="entry name" value="TetR_C_16"/>
    <property type="match status" value="1"/>
</dbReference>
<organism evidence="4 5">
    <name type="scientific">Asanoa iriomotensis</name>
    <dbReference type="NCBI Taxonomy" id="234613"/>
    <lineage>
        <taxon>Bacteria</taxon>
        <taxon>Bacillati</taxon>
        <taxon>Actinomycetota</taxon>
        <taxon>Actinomycetes</taxon>
        <taxon>Micromonosporales</taxon>
        <taxon>Micromonosporaceae</taxon>
        <taxon>Asanoa</taxon>
    </lineage>
</organism>
<gene>
    <name evidence="4" type="ORF">Air01nite_50230</name>
</gene>
<accession>A0ABQ4C828</accession>
<dbReference type="EMBL" id="BONC01000039">
    <property type="protein sequence ID" value="GIF58928.1"/>
    <property type="molecule type" value="Genomic_DNA"/>
</dbReference>
<dbReference type="InterPro" id="IPR009057">
    <property type="entry name" value="Homeodomain-like_sf"/>
</dbReference>
<keyword evidence="5" id="KW-1185">Reference proteome</keyword>
<feature type="DNA-binding region" description="H-T-H motif" evidence="2">
    <location>
        <begin position="33"/>
        <end position="52"/>
    </location>
</feature>
<sequence length="191" mass="20597">MAETRRRDAAATKAAILASARRGFARSGYDGVGVREIAEGAGVTAMMVNRYFGSKEQLLGEVIAQIMAEPTILTRENIEAPDFAARIATLLVDITAAGDTPLDGFLIMLRSSSEEAAAIARGQIEAHYHRRLTNSLAGDLAPQRAAIVLAVVAGFQLMRQVIGLSALADADPDDLRTLLEPLFRQLLDRHR</sequence>
<dbReference type="PANTHER" id="PTHR30055">
    <property type="entry name" value="HTH-TYPE TRANSCRIPTIONAL REGULATOR RUTR"/>
    <property type="match status" value="1"/>
</dbReference>
<dbReference type="PRINTS" id="PR00455">
    <property type="entry name" value="HTHTETR"/>
</dbReference>
<dbReference type="RefSeq" id="WP_203705720.1">
    <property type="nucleotide sequence ID" value="NZ_BAAALU010000033.1"/>
</dbReference>